<evidence type="ECO:0000259" key="1">
    <source>
        <dbReference type="SMART" id="SM00829"/>
    </source>
</evidence>
<dbReference type="Proteomes" id="UP000608594">
    <property type="component" value="Unassembled WGS sequence"/>
</dbReference>
<dbReference type="InterPro" id="IPR051397">
    <property type="entry name" value="Zn-ADH-like_protein"/>
</dbReference>
<protein>
    <submittedName>
        <fullName evidence="2">Zinc-binding alcohol dehydrogenase family protein</fullName>
    </submittedName>
</protein>
<proteinExistence type="predicted"/>
<organism evidence="2 3">
    <name type="scientific">Paracoccus amoyensis</name>
    <dbReference type="NCBI Taxonomy" id="2760093"/>
    <lineage>
        <taxon>Bacteria</taxon>
        <taxon>Pseudomonadati</taxon>
        <taxon>Pseudomonadota</taxon>
        <taxon>Alphaproteobacteria</taxon>
        <taxon>Rhodobacterales</taxon>
        <taxon>Paracoccaceae</taxon>
        <taxon>Paracoccus</taxon>
    </lineage>
</organism>
<dbReference type="Gene3D" id="3.40.50.720">
    <property type="entry name" value="NAD(P)-binding Rossmann-like Domain"/>
    <property type="match status" value="1"/>
</dbReference>
<dbReference type="Pfam" id="PF00107">
    <property type="entry name" value="ADH_zinc_N"/>
    <property type="match status" value="1"/>
</dbReference>
<feature type="domain" description="Enoyl reductase (ER)" evidence="1">
    <location>
        <begin position="10"/>
        <end position="313"/>
    </location>
</feature>
<dbReference type="InterPro" id="IPR011032">
    <property type="entry name" value="GroES-like_sf"/>
</dbReference>
<dbReference type="PANTHER" id="PTHR43677:SF11">
    <property type="entry name" value="ZINC-CONTAINING ALCOHOL DEHYDROGENASE"/>
    <property type="match status" value="1"/>
</dbReference>
<dbReference type="InterPro" id="IPR036291">
    <property type="entry name" value="NAD(P)-bd_dom_sf"/>
</dbReference>
<accession>A0A926GCV2</accession>
<dbReference type="RefSeq" id="WP_187792569.1">
    <property type="nucleotide sequence ID" value="NZ_JACOQL010000002.1"/>
</dbReference>
<sequence>MKAAIVTKTGETPAFSDFQDPIPQAGEQLVHVRAAAISQLARARASGTHYSFEGIYPFIAGVDGVGQLQDGRRVYFAFPKAPYGAMAQQVAMSPEKLAPVPDDLDDITAAAIVNPGMSSWMALRERAAFQPGETVLINGATGSAGQLAVQITRHMGAKRIIATGRNPQALSRLKTLGADHVISLTDDDVPAQFAEVFEAGIDIVLDYLWGSSAEQILNAAAQTSHPADPTRFVQIGSVSNGSIALPAAAIRSSAITLMGSGIGSVAPDRMVASIKELLASAGSAGFQIATTTAPLSDIATAWQANTGTDRMVITVDG</sequence>
<dbReference type="PANTHER" id="PTHR43677">
    <property type="entry name" value="SHORT-CHAIN DEHYDROGENASE/REDUCTASE"/>
    <property type="match status" value="1"/>
</dbReference>
<keyword evidence="3" id="KW-1185">Reference proteome</keyword>
<reference evidence="2" key="1">
    <citation type="submission" date="2020-08" db="EMBL/GenBank/DDBJ databases">
        <title>Paracoccus amoyensis sp. nov., isolated from the surface seawater at coast of Xiamen, Fujian.</title>
        <authorList>
            <person name="Lyu L."/>
        </authorList>
    </citation>
    <scope>NUCLEOTIDE SEQUENCE</scope>
    <source>
        <strain evidence="2">11-3</strain>
    </source>
</reference>
<dbReference type="SUPFAM" id="SSF50129">
    <property type="entry name" value="GroES-like"/>
    <property type="match status" value="1"/>
</dbReference>
<dbReference type="AlphaFoldDB" id="A0A926GCV2"/>
<dbReference type="InterPro" id="IPR020843">
    <property type="entry name" value="ER"/>
</dbReference>
<dbReference type="InterPro" id="IPR013149">
    <property type="entry name" value="ADH-like_C"/>
</dbReference>
<evidence type="ECO:0000313" key="3">
    <source>
        <dbReference type="Proteomes" id="UP000608594"/>
    </source>
</evidence>
<name>A0A926GCV2_9RHOB</name>
<evidence type="ECO:0000313" key="2">
    <source>
        <dbReference type="EMBL" id="MBC9246121.1"/>
    </source>
</evidence>
<dbReference type="SUPFAM" id="SSF51735">
    <property type="entry name" value="NAD(P)-binding Rossmann-fold domains"/>
    <property type="match status" value="1"/>
</dbReference>
<comment type="caution">
    <text evidence="2">The sequence shown here is derived from an EMBL/GenBank/DDBJ whole genome shotgun (WGS) entry which is preliminary data.</text>
</comment>
<gene>
    <name evidence="2" type="ORF">H4P12_05210</name>
</gene>
<dbReference type="GO" id="GO:0016491">
    <property type="term" value="F:oxidoreductase activity"/>
    <property type="evidence" value="ECO:0007669"/>
    <property type="project" value="InterPro"/>
</dbReference>
<dbReference type="EMBL" id="JACOQL010000002">
    <property type="protein sequence ID" value="MBC9246121.1"/>
    <property type="molecule type" value="Genomic_DNA"/>
</dbReference>
<dbReference type="Gene3D" id="3.90.180.10">
    <property type="entry name" value="Medium-chain alcohol dehydrogenases, catalytic domain"/>
    <property type="match status" value="1"/>
</dbReference>
<dbReference type="SMART" id="SM00829">
    <property type="entry name" value="PKS_ER"/>
    <property type="match status" value="1"/>
</dbReference>